<evidence type="ECO:0000313" key="1">
    <source>
        <dbReference type="EMBL" id="QHS79494.1"/>
    </source>
</evidence>
<accession>A0A6C0AI73</accession>
<sequence>MNYHTMSITELKAEAKVHNPKIKHYYVMSRAQLIRILSMEKLSDKMILDKKTLKELQAEAKAKGIPKVWSMRRADIIEVLYPDPQSSTLSSEKQDKNNDD</sequence>
<name>A0A6C0AI73_9ZZZZ</name>
<dbReference type="EMBL" id="MN740644">
    <property type="protein sequence ID" value="QHS79494.1"/>
    <property type="molecule type" value="Genomic_DNA"/>
</dbReference>
<reference evidence="1" key="1">
    <citation type="journal article" date="2020" name="Nature">
        <title>Giant virus diversity and host interactions through global metagenomics.</title>
        <authorList>
            <person name="Schulz F."/>
            <person name="Roux S."/>
            <person name="Paez-Espino D."/>
            <person name="Jungbluth S."/>
            <person name="Walsh D.A."/>
            <person name="Denef V.J."/>
            <person name="McMahon K.D."/>
            <person name="Konstantinidis K.T."/>
            <person name="Eloe-Fadrosh E.A."/>
            <person name="Kyrpides N.C."/>
            <person name="Woyke T."/>
        </authorList>
    </citation>
    <scope>NUCLEOTIDE SEQUENCE</scope>
    <source>
        <strain evidence="1">GVMAG-S-1035237-23</strain>
    </source>
</reference>
<proteinExistence type="predicted"/>
<dbReference type="AlphaFoldDB" id="A0A6C0AI73"/>
<organism evidence="1">
    <name type="scientific">viral metagenome</name>
    <dbReference type="NCBI Taxonomy" id="1070528"/>
    <lineage>
        <taxon>unclassified sequences</taxon>
        <taxon>metagenomes</taxon>
        <taxon>organismal metagenomes</taxon>
    </lineage>
</organism>
<protein>
    <submittedName>
        <fullName evidence="1">Uncharacterized protein</fullName>
    </submittedName>
</protein>